<evidence type="ECO:0000256" key="10">
    <source>
        <dbReference type="ARBA" id="ARBA00023002"/>
    </source>
</evidence>
<name>A0A7R9M4V1_9ACAR</name>
<comment type="catalytic activity">
    <reaction evidence="14">
        <text>hypotaurine + NADH + O2 + H(+) = taurine + NAD(+) + H2O</text>
        <dbReference type="Rhea" id="RHEA:74111"/>
        <dbReference type="ChEBI" id="CHEBI:15377"/>
        <dbReference type="ChEBI" id="CHEBI:15378"/>
        <dbReference type="ChEBI" id="CHEBI:15379"/>
        <dbReference type="ChEBI" id="CHEBI:57540"/>
        <dbReference type="ChEBI" id="CHEBI:57853"/>
        <dbReference type="ChEBI" id="CHEBI:57945"/>
        <dbReference type="ChEBI" id="CHEBI:507393"/>
        <dbReference type="EC" id="1.14.13.8"/>
    </reaction>
    <physiologicalReaction direction="left-to-right" evidence="14">
        <dbReference type="Rhea" id="RHEA:74112"/>
    </physiologicalReaction>
</comment>
<dbReference type="FunFam" id="3.50.50.60:FF:000159">
    <property type="entry name" value="Dimethylaniline monooxygenase [N-oxide-forming]"/>
    <property type="match status" value="1"/>
</dbReference>
<keyword evidence="11 18" id="KW-0503">Monooxygenase</keyword>
<accession>A0A7R9M4V1</accession>
<keyword evidence="5" id="KW-0812">Transmembrane</keyword>
<reference evidence="19" key="1">
    <citation type="submission" date="2020-11" db="EMBL/GenBank/DDBJ databases">
        <authorList>
            <person name="Tran Van P."/>
        </authorList>
    </citation>
    <scope>NUCLEOTIDE SEQUENCE</scope>
</reference>
<keyword evidence="7 18" id="KW-0274">FAD</keyword>
<dbReference type="GO" id="GO:0004499">
    <property type="term" value="F:N,N-dimethylaniline monooxygenase activity"/>
    <property type="evidence" value="ECO:0007669"/>
    <property type="project" value="InterPro"/>
</dbReference>
<keyword evidence="4 18" id="KW-0285">Flavoprotein</keyword>
<dbReference type="EC" id="1.-.-.-" evidence="18"/>
<keyword evidence="9" id="KW-1133">Transmembrane helix</keyword>
<evidence type="ECO:0000256" key="14">
    <source>
        <dbReference type="ARBA" id="ARBA00047338"/>
    </source>
</evidence>
<evidence type="ECO:0000256" key="18">
    <source>
        <dbReference type="RuleBase" id="RU361177"/>
    </source>
</evidence>
<dbReference type="Pfam" id="PF00743">
    <property type="entry name" value="FMO-like"/>
    <property type="match status" value="1"/>
</dbReference>
<gene>
    <name evidence="19" type="ORF">ONB1V03_LOCUS10281</name>
</gene>
<sequence length="440" mass="50985">MTAFSDFPAPKDFPNYMHNTKMREYLTLYADRIGFKAYVKLNHELINCEQNDDYEGTGRWRLTVRDILRNCVFHDVFDGVMVCTGNYSKPLMPELKNQSIFKGLVLHSHEFKHANGFEGKRVVVVGIGNSGADIGVELSNVCKNVYLSTRDGSWIASRSGPMGQPFDTFLLRRSLYSMYKLLPYGLSCWALEKYLHIRFDHKLYALKPKHRVLSQHIVINDELPKKIMTGLAHIKPDIQEFTENGVIFRGETHETTCDAVIYATGYEISYPFISQTLLSVNKSDFNLYKHIFSPHLTHPQTLAFIGCIVPFGALAPVAELQSRYFALLMANKLQTPHKKQMLSDIKHRKAWVKKYFPDCEKFALHVHYVEYMEEMARIIGVKPKLFKYFFTDPKLWCHLYFGPCVPYQYRLNGPNKWSNAREAILTVNDRIKAPFKTRHE</sequence>
<evidence type="ECO:0000256" key="17">
    <source>
        <dbReference type="ARBA" id="ARBA00049443"/>
    </source>
</evidence>
<evidence type="ECO:0000256" key="3">
    <source>
        <dbReference type="ARBA" id="ARBA00009183"/>
    </source>
</evidence>
<keyword evidence="10 18" id="KW-0560">Oxidoreductase</keyword>
<dbReference type="GO" id="GO:0034899">
    <property type="term" value="F:trimethylamine monooxygenase activity"/>
    <property type="evidence" value="ECO:0007669"/>
    <property type="project" value="UniProtKB-EC"/>
</dbReference>
<keyword evidence="12" id="KW-0472">Membrane</keyword>
<evidence type="ECO:0000313" key="19">
    <source>
        <dbReference type="EMBL" id="CAD7653628.1"/>
    </source>
</evidence>
<evidence type="ECO:0000256" key="9">
    <source>
        <dbReference type="ARBA" id="ARBA00022989"/>
    </source>
</evidence>
<dbReference type="GO" id="GO:0050661">
    <property type="term" value="F:NADP binding"/>
    <property type="evidence" value="ECO:0007669"/>
    <property type="project" value="InterPro"/>
</dbReference>
<dbReference type="InterPro" id="IPR050346">
    <property type="entry name" value="FMO-like"/>
</dbReference>
<dbReference type="PRINTS" id="PR01121">
    <property type="entry name" value="FMOXYGENASE1"/>
</dbReference>
<comment type="catalytic activity">
    <reaction evidence="17">
        <text>N,N-dimethylaniline + NADPH + O2 + H(+) = N,N-dimethylaniline N-oxide + NADP(+) + H2O</text>
        <dbReference type="Rhea" id="RHEA:24468"/>
        <dbReference type="ChEBI" id="CHEBI:15377"/>
        <dbReference type="ChEBI" id="CHEBI:15378"/>
        <dbReference type="ChEBI" id="CHEBI:15379"/>
        <dbReference type="ChEBI" id="CHEBI:16269"/>
        <dbReference type="ChEBI" id="CHEBI:17735"/>
        <dbReference type="ChEBI" id="CHEBI:57783"/>
        <dbReference type="ChEBI" id="CHEBI:58349"/>
        <dbReference type="EC" id="1.14.13.8"/>
    </reaction>
    <physiologicalReaction direction="left-to-right" evidence="17">
        <dbReference type="Rhea" id="RHEA:24469"/>
    </physiologicalReaction>
</comment>
<keyword evidence="20" id="KW-1185">Reference proteome</keyword>
<dbReference type="GO" id="GO:0050660">
    <property type="term" value="F:flavin adenine dinucleotide binding"/>
    <property type="evidence" value="ECO:0007669"/>
    <property type="project" value="InterPro"/>
</dbReference>
<dbReference type="SUPFAM" id="SSF51905">
    <property type="entry name" value="FAD/NAD(P)-binding domain"/>
    <property type="match status" value="2"/>
</dbReference>
<proteinExistence type="inferred from homology"/>
<dbReference type="InterPro" id="IPR020946">
    <property type="entry name" value="Flavin_mOase-like"/>
</dbReference>
<dbReference type="AlphaFoldDB" id="A0A7R9M4V1"/>
<evidence type="ECO:0000256" key="7">
    <source>
        <dbReference type="ARBA" id="ARBA00022827"/>
    </source>
</evidence>
<evidence type="ECO:0000313" key="20">
    <source>
        <dbReference type="Proteomes" id="UP000728032"/>
    </source>
</evidence>
<comment type="subcellular location">
    <subcellularLocation>
        <location evidence="2">Endoplasmic reticulum membrane</location>
        <topology evidence="2">Single-pass membrane protein</topology>
    </subcellularLocation>
</comment>
<evidence type="ECO:0000256" key="12">
    <source>
        <dbReference type="ARBA" id="ARBA00023136"/>
    </source>
</evidence>
<comment type="catalytic activity">
    <reaction evidence="15">
        <text>hypotaurine + NADPH + O2 + H(+) = taurine + NADP(+) + H2O</text>
        <dbReference type="Rhea" id="RHEA:69819"/>
        <dbReference type="ChEBI" id="CHEBI:15377"/>
        <dbReference type="ChEBI" id="CHEBI:15378"/>
        <dbReference type="ChEBI" id="CHEBI:15379"/>
        <dbReference type="ChEBI" id="CHEBI:57783"/>
        <dbReference type="ChEBI" id="CHEBI:57853"/>
        <dbReference type="ChEBI" id="CHEBI:58349"/>
        <dbReference type="ChEBI" id="CHEBI:507393"/>
        <dbReference type="EC" id="1.14.13.8"/>
    </reaction>
    <physiologicalReaction direction="left-to-right" evidence="15">
        <dbReference type="Rhea" id="RHEA:69820"/>
    </physiologicalReaction>
</comment>
<dbReference type="PRINTS" id="PR00370">
    <property type="entry name" value="FMOXYGENASE"/>
</dbReference>
<evidence type="ECO:0000256" key="1">
    <source>
        <dbReference type="ARBA" id="ARBA00001974"/>
    </source>
</evidence>
<evidence type="ECO:0000256" key="13">
    <source>
        <dbReference type="ARBA" id="ARBA00045957"/>
    </source>
</evidence>
<dbReference type="OrthoDB" id="6428144at2759"/>
<dbReference type="Proteomes" id="UP000728032">
    <property type="component" value="Unassembled WGS sequence"/>
</dbReference>
<evidence type="ECO:0000256" key="11">
    <source>
        <dbReference type="ARBA" id="ARBA00023033"/>
    </source>
</evidence>
<evidence type="ECO:0000256" key="15">
    <source>
        <dbReference type="ARBA" id="ARBA00048041"/>
    </source>
</evidence>
<dbReference type="InterPro" id="IPR036188">
    <property type="entry name" value="FAD/NAD-bd_sf"/>
</dbReference>
<comment type="catalytic activity">
    <reaction evidence="16">
        <text>trimethylamine + NADPH + O2 = trimethylamine N-oxide + NADP(+) + H2O</text>
        <dbReference type="Rhea" id="RHEA:31979"/>
        <dbReference type="ChEBI" id="CHEBI:15377"/>
        <dbReference type="ChEBI" id="CHEBI:15379"/>
        <dbReference type="ChEBI" id="CHEBI:15724"/>
        <dbReference type="ChEBI" id="CHEBI:57783"/>
        <dbReference type="ChEBI" id="CHEBI:58349"/>
        <dbReference type="ChEBI" id="CHEBI:58389"/>
        <dbReference type="EC" id="1.14.13.148"/>
    </reaction>
    <physiologicalReaction direction="left-to-right" evidence="16">
        <dbReference type="Rhea" id="RHEA:31980"/>
    </physiologicalReaction>
</comment>
<dbReference type="EMBL" id="OC921707">
    <property type="protein sequence ID" value="CAD7653628.1"/>
    <property type="molecule type" value="Genomic_DNA"/>
</dbReference>
<dbReference type="GO" id="GO:0005789">
    <property type="term" value="C:endoplasmic reticulum membrane"/>
    <property type="evidence" value="ECO:0007669"/>
    <property type="project" value="UniProtKB-SubCell"/>
</dbReference>
<dbReference type="InterPro" id="IPR000960">
    <property type="entry name" value="Flavin_mOase"/>
</dbReference>
<protein>
    <recommendedName>
        <fullName evidence="18">Flavin-containing monooxygenase</fullName>
        <ecNumber evidence="18">1.-.-.-</ecNumber>
    </recommendedName>
</protein>
<dbReference type="Gene3D" id="3.50.50.60">
    <property type="entry name" value="FAD/NAD(P)-binding domain"/>
    <property type="match status" value="4"/>
</dbReference>
<dbReference type="PIRSF" id="PIRSF000332">
    <property type="entry name" value="FMO"/>
    <property type="match status" value="1"/>
</dbReference>
<comment type="cofactor">
    <cofactor evidence="1 18">
        <name>FAD</name>
        <dbReference type="ChEBI" id="CHEBI:57692"/>
    </cofactor>
</comment>
<evidence type="ECO:0000256" key="16">
    <source>
        <dbReference type="ARBA" id="ARBA00048088"/>
    </source>
</evidence>
<evidence type="ECO:0000256" key="4">
    <source>
        <dbReference type="ARBA" id="ARBA00022630"/>
    </source>
</evidence>
<dbReference type="PANTHER" id="PTHR23023">
    <property type="entry name" value="DIMETHYLANILINE MONOOXYGENASE"/>
    <property type="match status" value="1"/>
</dbReference>
<evidence type="ECO:0000256" key="5">
    <source>
        <dbReference type="ARBA" id="ARBA00022692"/>
    </source>
</evidence>
<keyword evidence="8" id="KW-0521">NADP</keyword>
<dbReference type="EMBL" id="CAJPVJ010006882">
    <property type="protein sequence ID" value="CAG2170815.1"/>
    <property type="molecule type" value="Genomic_DNA"/>
</dbReference>
<evidence type="ECO:0000256" key="6">
    <source>
        <dbReference type="ARBA" id="ARBA00022824"/>
    </source>
</evidence>
<comment type="similarity">
    <text evidence="3 18">Belongs to the FMO family.</text>
</comment>
<organism evidence="19">
    <name type="scientific">Oppiella nova</name>
    <dbReference type="NCBI Taxonomy" id="334625"/>
    <lineage>
        <taxon>Eukaryota</taxon>
        <taxon>Metazoa</taxon>
        <taxon>Ecdysozoa</taxon>
        <taxon>Arthropoda</taxon>
        <taxon>Chelicerata</taxon>
        <taxon>Arachnida</taxon>
        <taxon>Acari</taxon>
        <taxon>Acariformes</taxon>
        <taxon>Sarcoptiformes</taxon>
        <taxon>Oribatida</taxon>
        <taxon>Brachypylina</taxon>
        <taxon>Oppioidea</taxon>
        <taxon>Oppiidae</taxon>
        <taxon>Oppiella</taxon>
    </lineage>
</organism>
<comment type="function">
    <text evidence="13">Broad spectrum monooxygenase that catalyzes the oxygenation of a wide variety of nitrogen- and sulfur-containing compounds including xenobiotics. Catalyzes the S-oxygenation of hypotaurine to produce taurine, an organic osmolyte involved in cell volume regulation as well as a variety of cytoprotective and developmental processes. In vitro, catalyzes the N-oxygenation of trimethylamine (TMA) to produce trimethylamine N-oxide (TMAO) and could therefore participate to the detoxification of this compound that is generated by the action of gut microbiota from dietary precursors such as choline, choline containing compounds, betaine or L-carnitine.</text>
</comment>
<evidence type="ECO:0000256" key="2">
    <source>
        <dbReference type="ARBA" id="ARBA00004389"/>
    </source>
</evidence>
<keyword evidence="6" id="KW-0256">Endoplasmic reticulum</keyword>
<dbReference type="InterPro" id="IPR002253">
    <property type="entry name" value="Flavin_mOase_1"/>
</dbReference>
<evidence type="ECO:0000256" key="8">
    <source>
        <dbReference type="ARBA" id="ARBA00022857"/>
    </source>
</evidence>